<evidence type="ECO:0008006" key="4">
    <source>
        <dbReference type="Google" id="ProtNLM"/>
    </source>
</evidence>
<proteinExistence type="predicted"/>
<organism evidence="2 3">
    <name type="scientific">Blastococcus saxobsidens (strain DD2)</name>
    <dbReference type="NCBI Taxonomy" id="1146883"/>
    <lineage>
        <taxon>Bacteria</taxon>
        <taxon>Bacillati</taxon>
        <taxon>Actinomycetota</taxon>
        <taxon>Actinomycetes</taxon>
        <taxon>Geodermatophilales</taxon>
        <taxon>Geodermatophilaceae</taxon>
        <taxon>Blastococcus</taxon>
    </lineage>
</organism>
<feature type="region of interest" description="Disordered" evidence="1">
    <location>
        <begin position="1"/>
        <end position="22"/>
    </location>
</feature>
<keyword evidence="3" id="KW-1185">Reference proteome</keyword>
<feature type="region of interest" description="Disordered" evidence="1">
    <location>
        <begin position="78"/>
        <end position="114"/>
    </location>
</feature>
<dbReference type="STRING" id="1146883.BLASA_3472"/>
<feature type="compositionally biased region" description="Basic residues" evidence="1">
    <location>
        <begin position="104"/>
        <end position="114"/>
    </location>
</feature>
<sequence length="114" mass="11791">MARSTPRPSTPPGPVSGCDSAGGRADVARAAATLSRMPPVHSSGVLLFRRPGGRVEVLLGHMGGPFWATKDDGAWSIAKGSTTRVRTPKPPPAASSPRSSACRSPRRTCTRSAS</sequence>
<evidence type="ECO:0000313" key="3">
    <source>
        <dbReference type="Proteomes" id="UP000007517"/>
    </source>
</evidence>
<dbReference type="EMBL" id="FO117623">
    <property type="protein sequence ID" value="CCG04336.1"/>
    <property type="molecule type" value="Genomic_DNA"/>
</dbReference>
<dbReference type="KEGG" id="bsd:BLASA_3472"/>
<dbReference type="HOGENOM" id="CLU_2116260_0_0_11"/>
<evidence type="ECO:0000313" key="2">
    <source>
        <dbReference type="EMBL" id="CCG04336.1"/>
    </source>
</evidence>
<dbReference type="AlphaFoldDB" id="H6RT33"/>
<gene>
    <name evidence="2" type="ordered locus">BLASA_3472</name>
</gene>
<dbReference type="Proteomes" id="UP000007517">
    <property type="component" value="Chromosome"/>
</dbReference>
<name>H6RT33_BLASD</name>
<protein>
    <recommendedName>
        <fullName evidence="4">NUDIX hydrolase</fullName>
    </recommendedName>
</protein>
<dbReference type="eggNOG" id="COG4119">
    <property type="taxonomic scope" value="Bacteria"/>
</dbReference>
<reference evidence="2 3" key="1">
    <citation type="journal article" date="2012" name="J. Bacteriol.">
        <title>Genome Sequence of Blastococcus saxobsidens DD2, a Stone-Inhabiting Bacterium.</title>
        <authorList>
            <person name="Chouaia B."/>
            <person name="Crotti E."/>
            <person name="Brusetti L."/>
            <person name="Daffonchio D."/>
            <person name="Essoussi I."/>
            <person name="Nouioui I."/>
            <person name="Sbissi I."/>
            <person name="Ghodhbane-Gtari F."/>
            <person name="Gtari M."/>
            <person name="Vacherie B."/>
            <person name="Barbe V."/>
            <person name="Medigue C."/>
            <person name="Gury J."/>
            <person name="Pujic P."/>
            <person name="Normand P."/>
        </authorList>
    </citation>
    <scope>NUCLEOTIDE SEQUENCE [LARGE SCALE GENOMIC DNA]</scope>
    <source>
        <strain evidence="2 3">DD2</strain>
    </source>
</reference>
<reference evidence="3" key="2">
    <citation type="submission" date="2012-02" db="EMBL/GenBank/DDBJ databases">
        <title>Complete genome sequence of Blastococcus saxobsidens strain DD2.</title>
        <authorList>
            <person name="Genoscope."/>
        </authorList>
    </citation>
    <scope>NUCLEOTIDE SEQUENCE [LARGE SCALE GENOMIC DNA]</scope>
    <source>
        <strain evidence="3">DD2</strain>
    </source>
</reference>
<evidence type="ECO:0000256" key="1">
    <source>
        <dbReference type="SAM" id="MobiDB-lite"/>
    </source>
</evidence>
<accession>H6RT33</accession>